<keyword evidence="2" id="KW-1185">Reference proteome</keyword>
<evidence type="ECO:0000313" key="2">
    <source>
        <dbReference type="Proteomes" id="UP001634394"/>
    </source>
</evidence>
<accession>A0ABD3VXN0</accession>
<reference evidence="1 2" key="1">
    <citation type="submission" date="2024-11" db="EMBL/GenBank/DDBJ databases">
        <title>Chromosome-level genome assembly of the freshwater bivalve Anodonta woodiana.</title>
        <authorList>
            <person name="Chen X."/>
        </authorList>
    </citation>
    <scope>NUCLEOTIDE SEQUENCE [LARGE SCALE GENOMIC DNA]</scope>
    <source>
        <strain evidence="1">MN2024</strain>
        <tissue evidence="1">Gills</tissue>
    </source>
</reference>
<sequence length="121" mass="13464">MPEPSTAEEQNQFLPSLASFDEPCVGLSAFKEYSDCFVSLWPKLTFSKLSPSYQSNSAKNEKTEGVDLNKMCDLILEQLHVRDAQVANQKPVSVWHVGNIMVSIASDYLRTILSKPSPSII</sequence>
<evidence type="ECO:0000313" key="1">
    <source>
        <dbReference type="EMBL" id="KAL3865758.1"/>
    </source>
</evidence>
<comment type="caution">
    <text evidence="1">The sequence shown here is derived from an EMBL/GenBank/DDBJ whole genome shotgun (WGS) entry which is preliminary data.</text>
</comment>
<dbReference type="AlphaFoldDB" id="A0ABD3VXN0"/>
<name>A0ABD3VXN0_SINWO</name>
<proteinExistence type="predicted"/>
<organism evidence="1 2">
    <name type="scientific">Sinanodonta woodiana</name>
    <name type="common">Chinese pond mussel</name>
    <name type="synonym">Anodonta woodiana</name>
    <dbReference type="NCBI Taxonomy" id="1069815"/>
    <lineage>
        <taxon>Eukaryota</taxon>
        <taxon>Metazoa</taxon>
        <taxon>Spiralia</taxon>
        <taxon>Lophotrochozoa</taxon>
        <taxon>Mollusca</taxon>
        <taxon>Bivalvia</taxon>
        <taxon>Autobranchia</taxon>
        <taxon>Heteroconchia</taxon>
        <taxon>Palaeoheterodonta</taxon>
        <taxon>Unionida</taxon>
        <taxon>Unionoidea</taxon>
        <taxon>Unionidae</taxon>
        <taxon>Unioninae</taxon>
        <taxon>Sinanodonta</taxon>
    </lineage>
</organism>
<protein>
    <submittedName>
        <fullName evidence="1">Uncharacterized protein</fullName>
    </submittedName>
</protein>
<dbReference type="EMBL" id="JBJQND010000009">
    <property type="protein sequence ID" value="KAL3865758.1"/>
    <property type="molecule type" value="Genomic_DNA"/>
</dbReference>
<gene>
    <name evidence="1" type="ORF">ACJMK2_043115</name>
</gene>
<dbReference type="Proteomes" id="UP001634394">
    <property type="component" value="Unassembled WGS sequence"/>
</dbReference>